<organism evidence="8 9">
    <name type="scientific">Bodo saltans</name>
    <name type="common">Flagellated protozoan</name>
    <dbReference type="NCBI Taxonomy" id="75058"/>
    <lineage>
        <taxon>Eukaryota</taxon>
        <taxon>Discoba</taxon>
        <taxon>Euglenozoa</taxon>
        <taxon>Kinetoplastea</taxon>
        <taxon>Metakinetoplastina</taxon>
        <taxon>Eubodonida</taxon>
        <taxon>Bodonidae</taxon>
        <taxon>Bodo</taxon>
    </lineage>
</organism>
<dbReference type="OrthoDB" id="444119at2759"/>
<dbReference type="InterPro" id="IPR013122">
    <property type="entry name" value="PKD1_2_channel"/>
</dbReference>
<proteinExistence type="predicted"/>
<feature type="transmembrane region" description="Helical" evidence="6">
    <location>
        <begin position="191"/>
        <end position="216"/>
    </location>
</feature>
<evidence type="ECO:0000313" key="9">
    <source>
        <dbReference type="Proteomes" id="UP000051952"/>
    </source>
</evidence>
<dbReference type="PANTHER" id="PTHR10877:SF183">
    <property type="entry name" value="AT14535P-RELATED"/>
    <property type="match status" value="1"/>
</dbReference>
<keyword evidence="4 6" id="KW-0472">Membrane</keyword>
<dbReference type="EMBL" id="CYKH01001409">
    <property type="protein sequence ID" value="CUI14575.1"/>
    <property type="molecule type" value="Genomic_DNA"/>
</dbReference>
<feature type="domain" description="Polycystin cation channel PKD1/PKD2" evidence="7">
    <location>
        <begin position="56"/>
        <end position="278"/>
    </location>
</feature>
<dbReference type="Pfam" id="PF08016">
    <property type="entry name" value="PKD_channel"/>
    <property type="match status" value="1"/>
</dbReference>
<feature type="compositionally biased region" description="Basic and acidic residues" evidence="5">
    <location>
        <begin position="286"/>
        <end position="311"/>
    </location>
</feature>
<feature type="transmembrane region" description="Helical" evidence="6">
    <location>
        <begin position="51"/>
        <end position="73"/>
    </location>
</feature>
<evidence type="ECO:0000313" key="8">
    <source>
        <dbReference type="EMBL" id="CUI14575.1"/>
    </source>
</evidence>
<feature type="non-terminal residue" evidence="8">
    <location>
        <position position="1"/>
    </location>
</feature>
<dbReference type="PRINTS" id="PR01433">
    <property type="entry name" value="POLYCYSTIN2"/>
</dbReference>
<evidence type="ECO:0000256" key="3">
    <source>
        <dbReference type="ARBA" id="ARBA00022989"/>
    </source>
</evidence>
<dbReference type="InterPro" id="IPR051223">
    <property type="entry name" value="Polycystin"/>
</dbReference>
<dbReference type="Gene3D" id="1.10.287.70">
    <property type="match status" value="1"/>
</dbReference>
<feature type="region of interest" description="Disordered" evidence="5">
    <location>
        <begin position="586"/>
        <end position="610"/>
    </location>
</feature>
<keyword evidence="3 6" id="KW-1133">Transmembrane helix</keyword>
<gene>
    <name evidence="8" type="ORF">BSAL_07695</name>
</gene>
<dbReference type="GO" id="GO:0005509">
    <property type="term" value="F:calcium ion binding"/>
    <property type="evidence" value="ECO:0007669"/>
    <property type="project" value="InterPro"/>
</dbReference>
<evidence type="ECO:0000256" key="2">
    <source>
        <dbReference type="ARBA" id="ARBA00022692"/>
    </source>
</evidence>
<dbReference type="InterPro" id="IPR003915">
    <property type="entry name" value="PKD_2"/>
</dbReference>
<dbReference type="Proteomes" id="UP000051952">
    <property type="component" value="Unassembled WGS sequence"/>
</dbReference>
<keyword evidence="2 6" id="KW-0812">Transmembrane</keyword>
<accession>A0A0S4KLT1</accession>
<feature type="compositionally biased region" description="Basic and acidic residues" evidence="5">
    <location>
        <begin position="598"/>
        <end position="610"/>
    </location>
</feature>
<feature type="transmembrane region" description="Helical" evidence="6">
    <location>
        <begin position="253"/>
        <end position="275"/>
    </location>
</feature>
<evidence type="ECO:0000256" key="6">
    <source>
        <dbReference type="SAM" id="Phobius"/>
    </source>
</evidence>
<feature type="transmembrane region" description="Helical" evidence="6">
    <location>
        <begin position="94"/>
        <end position="117"/>
    </location>
</feature>
<evidence type="ECO:0000256" key="5">
    <source>
        <dbReference type="SAM" id="MobiDB-lite"/>
    </source>
</evidence>
<evidence type="ECO:0000256" key="1">
    <source>
        <dbReference type="ARBA" id="ARBA00004141"/>
    </source>
</evidence>
<dbReference type="VEuPathDB" id="TriTrypDB:BSAL_07695"/>
<name>A0A0S4KLT1_BODSA</name>
<reference evidence="9" key="1">
    <citation type="submission" date="2015-09" db="EMBL/GenBank/DDBJ databases">
        <authorList>
            <consortium name="Pathogen Informatics"/>
        </authorList>
    </citation>
    <scope>NUCLEOTIDE SEQUENCE [LARGE SCALE GENOMIC DNA]</scope>
    <source>
        <strain evidence="9">Lake Konstanz</strain>
    </source>
</reference>
<dbReference type="PANTHER" id="PTHR10877">
    <property type="entry name" value="POLYCYSTIN FAMILY MEMBER"/>
    <property type="match status" value="1"/>
</dbReference>
<dbReference type="GO" id="GO:0016020">
    <property type="term" value="C:membrane"/>
    <property type="evidence" value="ECO:0007669"/>
    <property type="project" value="UniProtKB-SubCell"/>
</dbReference>
<keyword evidence="9" id="KW-1185">Reference proteome</keyword>
<evidence type="ECO:0000259" key="7">
    <source>
        <dbReference type="Pfam" id="PF08016"/>
    </source>
</evidence>
<sequence>IETRLAVVEFFTYTPALNLFSSFKSFTEVTIGGRIETYVQSQNFKLWTPHLAGYTVFFVIFMISVLLYSFALVRNVRRAARVGALWSQCLFSGWFFLDVANVLIFYAAFVVHIVWIAQSVSTNVQVWYPTLEQRDAYPQELEFVLFLYQMEQYFNATNTVLCFLKLIKFTSLHSDVSAVIGTLQRAKDTMLSVLIIFLLVVLAYAVAGTIVFGTFLPDDYSTVTKSFSSLLRLLVGDFDYESMRLVNGAIAGLFFWSFVILALFLMLSFIVGLLASEFGEERERIDESKKRTLQQEEHDKRLREEAGDAHHRPPSLSTRFKLWCKALRAAPKDTIQERFDVILLWMRAPRYMRRLERALVEYTAAEASKFTAATAGLDARVVAKKRKQLRRHRVTAERMIDIVTEYRKKPIPRSLVANFWTRATAEMSYDKEVCDDNADDVALQSMKDAVDHVLTDLFGLVAVGSRDGTLANAELEHYRSSKTLWNSIQDTAAAAPGGASTAADDTQAERTADGNGTSATEGEGAQRRQQYSLNSTAAAHEALQVRDALLHEEQLQTQLRALDTMVSRLELCVLEAVIAVNLGPDALRQSNVPSPPTGRREPSEGHHAPF</sequence>
<evidence type="ECO:0000256" key="4">
    <source>
        <dbReference type="ARBA" id="ARBA00023136"/>
    </source>
</evidence>
<dbReference type="AlphaFoldDB" id="A0A0S4KLT1"/>
<protein>
    <submittedName>
        <fullName evidence="8">Membrane-associated protein, putative</fullName>
    </submittedName>
</protein>
<feature type="region of interest" description="Disordered" evidence="5">
    <location>
        <begin position="286"/>
        <end position="313"/>
    </location>
</feature>
<feature type="region of interest" description="Disordered" evidence="5">
    <location>
        <begin position="495"/>
        <end position="529"/>
    </location>
</feature>
<feature type="compositionally biased region" description="Low complexity" evidence="5">
    <location>
        <begin position="495"/>
        <end position="505"/>
    </location>
</feature>
<comment type="subcellular location">
    <subcellularLocation>
        <location evidence="1">Membrane</location>
        <topology evidence="1">Multi-pass membrane protein</topology>
    </subcellularLocation>
</comment>